<evidence type="ECO:0000313" key="10">
    <source>
        <dbReference type="Proteomes" id="UP000244496"/>
    </source>
</evidence>
<dbReference type="PANTHER" id="PTHR34582">
    <property type="entry name" value="UPF0702 TRANSMEMBRANE PROTEIN YCAP"/>
    <property type="match status" value="1"/>
</dbReference>
<dbReference type="Pfam" id="PF04239">
    <property type="entry name" value="DUF421"/>
    <property type="match status" value="1"/>
</dbReference>
<comment type="similarity">
    <text evidence="2">Belongs to the UPF0702 family.</text>
</comment>
<dbReference type="PANTHER" id="PTHR34582:SF6">
    <property type="entry name" value="UPF0702 TRANSMEMBRANE PROTEIN YCAP"/>
    <property type="match status" value="1"/>
</dbReference>
<sequence>MDSVIRAVSVYLVLLVVTRFAGRRTLAQVTVFDFVLLLIVAETTDQALLGDDYSITTAAIVIVTLALTDVVLSYAKAWSPALGLAIDGTPTVLISGGELDTRALRRARVDVSDILQSAREKQGLKRLDQIDCAVLEIGGAISIIPKDPR</sequence>
<keyword evidence="10" id="KW-1185">Reference proteome</keyword>
<dbReference type="AlphaFoldDB" id="A0A2S0UH53"/>
<feature type="domain" description="YetF C-terminal" evidence="8">
    <location>
        <begin position="84"/>
        <end position="147"/>
    </location>
</feature>
<evidence type="ECO:0000256" key="7">
    <source>
        <dbReference type="SAM" id="Phobius"/>
    </source>
</evidence>
<keyword evidence="6 7" id="KW-0472">Membrane</keyword>
<dbReference type="Gene3D" id="3.30.240.20">
    <property type="entry name" value="bsu07140 like domains"/>
    <property type="match status" value="1"/>
</dbReference>
<evidence type="ECO:0000256" key="3">
    <source>
        <dbReference type="ARBA" id="ARBA00022475"/>
    </source>
</evidence>
<keyword evidence="5 7" id="KW-1133">Transmembrane helix</keyword>
<reference evidence="9 10" key="1">
    <citation type="submission" date="2018-04" db="EMBL/GenBank/DDBJ databases">
        <title>Genome sequencing of Gemmobacter.</title>
        <authorList>
            <person name="Yi H."/>
            <person name="Baek M.-G."/>
        </authorList>
    </citation>
    <scope>NUCLEOTIDE SEQUENCE [LARGE SCALE GENOMIC DNA]</scope>
    <source>
        <strain evidence="9 10">HYN0069</strain>
    </source>
</reference>
<keyword evidence="3" id="KW-1003">Cell membrane</keyword>
<feature type="transmembrane region" description="Helical" evidence="7">
    <location>
        <begin position="53"/>
        <end position="75"/>
    </location>
</feature>
<dbReference type="InterPro" id="IPR023090">
    <property type="entry name" value="UPF0702_alpha/beta_dom_sf"/>
</dbReference>
<evidence type="ECO:0000256" key="6">
    <source>
        <dbReference type="ARBA" id="ARBA00023136"/>
    </source>
</evidence>
<dbReference type="RefSeq" id="WP_108433960.1">
    <property type="nucleotide sequence ID" value="NZ_CP028918.1"/>
</dbReference>
<evidence type="ECO:0000256" key="5">
    <source>
        <dbReference type="ARBA" id="ARBA00022989"/>
    </source>
</evidence>
<dbReference type="InterPro" id="IPR007353">
    <property type="entry name" value="DUF421"/>
</dbReference>
<keyword evidence="4 7" id="KW-0812">Transmembrane</keyword>
<dbReference type="OrthoDB" id="9793799at2"/>
<accession>A0A2S0UH53</accession>
<evidence type="ECO:0000259" key="8">
    <source>
        <dbReference type="Pfam" id="PF04239"/>
    </source>
</evidence>
<name>A0A2S0UH53_9RHOB</name>
<dbReference type="EMBL" id="CP028918">
    <property type="protein sequence ID" value="AWB47131.1"/>
    <property type="molecule type" value="Genomic_DNA"/>
</dbReference>
<organism evidence="9 10">
    <name type="scientific">Paragemmobacter aquarius</name>
    <dbReference type="NCBI Taxonomy" id="2169400"/>
    <lineage>
        <taxon>Bacteria</taxon>
        <taxon>Pseudomonadati</taxon>
        <taxon>Pseudomonadota</taxon>
        <taxon>Alphaproteobacteria</taxon>
        <taxon>Rhodobacterales</taxon>
        <taxon>Paracoccaceae</taxon>
        <taxon>Paragemmobacter</taxon>
    </lineage>
</organism>
<protein>
    <recommendedName>
        <fullName evidence="8">YetF C-terminal domain-containing protein</fullName>
    </recommendedName>
</protein>
<dbReference type="KEGG" id="geh:HYN69_00130"/>
<gene>
    <name evidence="9" type="ORF">HYN69_00130</name>
</gene>
<dbReference type="GO" id="GO:0005886">
    <property type="term" value="C:plasma membrane"/>
    <property type="evidence" value="ECO:0007669"/>
    <property type="project" value="UniProtKB-SubCell"/>
</dbReference>
<evidence type="ECO:0000256" key="2">
    <source>
        <dbReference type="ARBA" id="ARBA00006448"/>
    </source>
</evidence>
<evidence type="ECO:0000256" key="1">
    <source>
        <dbReference type="ARBA" id="ARBA00004651"/>
    </source>
</evidence>
<evidence type="ECO:0000313" key="9">
    <source>
        <dbReference type="EMBL" id="AWB47131.1"/>
    </source>
</evidence>
<proteinExistence type="inferred from homology"/>
<evidence type="ECO:0000256" key="4">
    <source>
        <dbReference type="ARBA" id="ARBA00022692"/>
    </source>
</evidence>
<comment type="subcellular location">
    <subcellularLocation>
        <location evidence="1">Cell membrane</location>
        <topology evidence="1">Multi-pass membrane protein</topology>
    </subcellularLocation>
</comment>
<dbReference type="Proteomes" id="UP000244496">
    <property type="component" value="Chromosome"/>
</dbReference>